<sequence>MEAILLKTSVDELLDKLDSTEFVHNFRTTKLDVSLLKELKKTLLKLQAILHYDEKKKKTTNHLTVGDRLDFMRGNAVFQVYNLYHKINSQAKQIYGK</sequence>
<organism evidence="1 2">
    <name type="scientific">Trifolium pratense</name>
    <name type="common">Red clover</name>
    <dbReference type="NCBI Taxonomy" id="57577"/>
    <lineage>
        <taxon>Eukaryota</taxon>
        <taxon>Viridiplantae</taxon>
        <taxon>Streptophyta</taxon>
        <taxon>Embryophyta</taxon>
        <taxon>Tracheophyta</taxon>
        <taxon>Spermatophyta</taxon>
        <taxon>Magnoliopsida</taxon>
        <taxon>eudicotyledons</taxon>
        <taxon>Gunneridae</taxon>
        <taxon>Pentapetalae</taxon>
        <taxon>rosids</taxon>
        <taxon>fabids</taxon>
        <taxon>Fabales</taxon>
        <taxon>Fabaceae</taxon>
        <taxon>Papilionoideae</taxon>
        <taxon>50 kb inversion clade</taxon>
        <taxon>NPAAA clade</taxon>
        <taxon>Hologalegina</taxon>
        <taxon>IRL clade</taxon>
        <taxon>Trifolieae</taxon>
        <taxon>Trifolium</taxon>
    </lineage>
</organism>
<evidence type="ECO:0000313" key="2">
    <source>
        <dbReference type="Proteomes" id="UP000236291"/>
    </source>
</evidence>
<reference evidence="1 2" key="2">
    <citation type="journal article" date="2017" name="Front. Plant Sci.">
        <title>Gene Classification and Mining of Molecular Markers Useful in Red Clover (Trifolium pratense) Breeding.</title>
        <authorList>
            <person name="Istvanek J."/>
            <person name="Dluhosova J."/>
            <person name="Dluhos P."/>
            <person name="Patkova L."/>
            <person name="Nedelnik J."/>
            <person name="Repkova J."/>
        </authorList>
    </citation>
    <scope>NUCLEOTIDE SEQUENCE [LARGE SCALE GENOMIC DNA]</scope>
    <source>
        <strain evidence="2">cv. Tatra</strain>
        <tissue evidence="1">Young leaves</tissue>
    </source>
</reference>
<dbReference type="EMBL" id="ASHM01128567">
    <property type="protein sequence ID" value="PNX58633.1"/>
    <property type="molecule type" value="Genomic_DNA"/>
</dbReference>
<name>A0A2K3JX50_TRIPR</name>
<evidence type="ECO:0000313" key="1">
    <source>
        <dbReference type="EMBL" id="PNX58633.1"/>
    </source>
</evidence>
<protein>
    <submittedName>
        <fullName evidence="1">Resistance protein</fullName>
    </submittedName>
</protein>
<feature type="non-terminal residue" evidence="1">
    <location>
        <position position="97"/>
    </location>
</feature>
<dbReference type="AlphaFoldDB" id="A0A2K3JX50"/>
<reference evidence="1 2" key="1">
    <citation type="journal article" date="2014" name="Am. J. Bot.">
        <title>Genome assembly and annotation for red clover (Trifolium pratense; Fabaceae).</title>
        <authorList>
            <person name="Istvanek J."/>
            <person name="Jaros M."/>
            <person name="Krenek A."/>
            <person name="Repkova J."/>
        </authorList>
    </citation>
    <scope>NUCLEOTIDE SEQUENCE [LARGE SCALE GENOMIC DNA]</scope>
    <source>
        <strain evidence="2">cv. Tatra</strain>
        <tissue evidence="1">Young leaves</tissue>
    </source>
</reference>
<accession>A0A2K3JX50</accession>
<proteinExistence type="predicted"/>
<gene>
    <name evidence="1" type="ORF">L195_g059292</name>
</gene>
<comment type="caution">
    <text evidence="1">The sequence shown here is derived from an EMBL/GenBank/DDBJ whole genome shotgun (WGS) entry which is preliminary data.</text>
</comment>
<dbReference type="Proteomes" id="UP000236291">
    <property type="component" value="Unassembled WGS sequence"/>
</dbReference>